<name>H2J4B7_MARPK</name>
<dbReference type="eggNOG" id="ENOG502Z8I5">
    <property type="taxonomic scope" value="Bacteria"/>
</dbReference>
<protein>
    <recommendedName>
        <fullName evidence="3">Phage head morphogenesis protein, SPP1 gp7 family</fullName>
    </recommendedName>
</protein>
<organism evidence="1 2">
    <name type="scientific">Marinitoga piezophila (strain DSM 14283 / JCM 11233 / KA3)</name>
    <dbReference type="NCBI Taxonomy" id="443254"/>
    <lineage>
        <taxon>Bacteria</taxon>
        <taxon>Thermotogati</taxon>
        <taxon>Thermotogota</taxon>
        <taxon>Thermotogae</taxon>
        <taxon>Petrotogales</taxon>
        <taxon>Petrotogaceae</taxon>
        <taxon>Marinitoga</taxon>
    </lineage>
</organism>
<evidence type="ECO:0000313" key="2">
    <source>
        <dbReference type="Proteomes" id="UP000007161"/>
    </source>
</evidence>
<evidence type="ECO:0000313" key="1">
    <source>
        <dbReference type="EMBL" id="AEX84772.1"/>
    </source>
</evidence>
<accession>H2J4B7</accession>
<proteinExistence type="predicted"/>
<dbReference type="STRING" id="443254.Marpi_0322"/>
<sequence length="501" mass="60118">MIKQDFESKMLELRKNYLNTTIKELEEKYRTEYSKLFKELYYDLNNRIKKYKDDMGNIRAIYLNQIKEDLKKEINKFYKRYKSTTLNLLEESSFRAFEDMKEIYFKVGMENLVEHIKWNKNIMDYLISYQAQDGLTISKRLWGHSKQIRDKIFDSLKKNILAGESVWDTMMELQEIKSPKIKIPEYLEKEFEKMSHKKIEEIIDLYTVKKTNYLTRRLVEAEIERAYRTTTLKLAEDKEWIKGMKWNLSHKHKYGAYDCNCEKNATQNAFGLGRGVYPIKYYPHVPDHPWCNCFETEIFDEKVLEDYGIIDKKNKKKDDNMSDRISFDKMTDKQRNQFLLKKIEKRESLTEEEGKSLEKYLNNVDWDKSFKKIIDVENPEFEIGKEVDLLTFHYVKRKYKDKYNFKSKSSYNDMVKDTLKSGDIYGIINSEQFKEGPVSVLNIVKIYSENEISKYIDDVPDSKNFVVIVNVLFGNIKSAFPKEDKSLKKKLKKWVLLWQRK</sequence>
<dbReference type="AlphaFoldDB" id="H2J4B7"/>
<reference evidence="1 2" key="1">
    <citation type="journal article" date="2012" name="J. Bacteriol.">
        <title>Complete Genome Sequence of the Thermophilic, Piezophilic, Heterotrophic Bacterium Marinitoga piezophila KA3.</title>
        <authorList>
            <person name="Lucas S."/>
            <person name="Han J."/>
            <person name="Lapidus A."/>
            <person name="Cheng J.F."/>
            <person name="Goodwin L.A."/>
            <person name="Pitluck S."/>
            <person name="Peters L."/>
            <person name="Mikhailova N."/>
            <person name="Teshima H."/>
            <person name="Detter J.C."/>
            <person name="Han C."/>
            <person name="Tapia R."/>
            <person name="Land M."/>
            <person name="Hauser L."/>
            <person name="Kyrpides N.C."/>
            <person name="Ivanova N."/>
            <person name="Pagani I."/>
            <person name="Vannier P."/>
            <person name="Oger P."/>
            <person name="Bartlett D.H."/>
            <person name="Noll K.M."/>
            <person name="Woyke T."/>
            <person name="Jebbar M."/>
        </authorList>
    </citation>
    <scope>NUCLEOTIDE SEQUENCE [LARGE SCALE GENOMIC DNA]</scope>
    <source>
        <strain evidence="2">DSM 14283 / JCM 11233 / KA3</strain>
    </source>
</reference>
<gene>
    <name evidence="1" type="ordered locus">Marpi_0322</name>
</gene>
<dbReference type="OrthoDB" id="9151105at2"/>
<evidence type="ECO:0008006" key="3">
    <source>
        <dbReference type="Google" id="ProtNLM"/>
    </source>
</evidence>
<dbReference type="HOGENOM" id="CLU_514671_0_0_0"/>
<reference evidence="2" key="2">
    <citation type="submission" date="2012-01" db="EMBL/GenBank/DDBJ databases">
        <title>Complete sequence of chromosome of Marinitoga piezophila KA3.</title>
        <authorList>
            <person name="Lucas S."/>
            <person name="Han J."/>
            <person name="Lapidus A."/>
            <person name="Cheng J.-F."/>
            <person name="Goodwin L."/>
            <person name="Pitluck S."/>
            <person name="Peters L."/>
            <person name="Mikhailova N."/>
            <person name="Teshima H."/>
            <person name="Detter J.C."/>
            <person name="Han C."/>
            <person name="Tapia R."/>
            <person name="Land M."/>
            <person name="Hauser L."/>
            <person name="Kyrpides N."/>
            <person name="Ivanova N."/>
            <person name="Pagani I."/>
            <person name="Jebbar M."/>
            <person name="Vannier P."/>
            <person name="Oger P."/>
            <person name="Cario A."/>
            <person name="Bartlett D."/>
            <person name="Noll K.M."/>
            <person name="Woyke T."/>
        </authorList>
    </citation>
    <scope>NUCLEOTIDE SEQUENCE [LARGE SCALE GENOMIC DNA]</scope>
    <source>
        <strain evidence="2">DSM 14283 / JCM 11233 / KA3</strain>
    </source>
</reference>
<keyword evidence="2" id="KW-1185">Reference proteome</keyword>
<dbReference type="KEGG" id="mpz:Marpi_0322"/>
<dbReference type="RefSeq" id="WP_014295844.1">
    <property type="nucleotide sequence ID" value="NC_016751.1"/>
</dbReference>
<dbReference type="Proteomes" id="UP000007161">
    <property type="component" value="Chromosome"/>
</dbReference>
<dbReference type="EMBL" id="CP003257">
    <property type="protein sequence ID" value="AEX84772.1"/>
    <property type="molecule type" value="Genomic_DNA"/>
</dbReference>